<evidence type="ECO:0000256" key="7">
    <source>
        <dbReference type="ARBA" id="ARBA00023163"/>
    </source>
</evidence>
<evidence type="ECO:0000259" key="9">
    <source>
        <dbReference type="PROSITE" id="PS01124"/>
    </source>
</evidence>
<evidence type="ECO:0000256" key="4">
    <source>
        <dbReference type="ARBA" id="ARBA00023012"/>
    </source>
</evidence>
<dbReference type="PANTHER" id="PTHR42713:SF3">
    <property type="entry name" value="TRANSCRIPTIONAL REGULATORY PROTEIN HPTR"/>
    <property type="match status" value="1"/>
</dbReference>
<dbReference type="InterPro" id="IPR018060">
    <property type="entry name" value="HTH_AraC"/>
</dbReference>
<dbReference type="SMART" id="SM00342">
    <property type="entry name" value="HTH_ARAC"/>
    <property type="match status" value="1"/>
</dbReference>
<evidence type="ECO:0000256" key="2">
    <source>
        <dbReference type="ARBA" id="ARBA00022490"/>
    </source>
</evidence>
<dbReference type="EMBL" id="JAPDIA010000009">
    <property type="protein sequence ID" value="MDG0814053.1"/>
    <property type="molecule type" value="Genomic_DNA"/>
</dbReference>
<reference evidence="11" key="1">
    <citation type="submission" date="2022-10" db="EMBL/GenBank/DDBJ databases">
        <title>Comparative genomic analysis of Cohnella hashimotonis sp. nov., isolated from the International Space Station.</title>
        <authorList>
            <person name="Simpson A."/>
            <person name="Venkateswaran K."/>
        </authorList>
    </citation>
    <scope>NUCLEOTIDE SEQUENCE</scope>
    <source>
        <strain evidence="11">DSM 28161</strain>
    </source>
</reference>
<organism evidence="11 12">
    <name type="scientific">Cohnella rhizosphaerae</name>
    <dbReference type="NCBI Taxonomy" id="1457232"/>
    <lineage>
        <taxon>Bacteria</taxon>
        <taxon>Bacillati</taxon>
        <taxon>Bacillota</taxon>
        <taxon>Bacilli</taxon>
        <taxon>Bacillales</taxon>
        <taxon>Paenibacillaceae</taxon>
        <taxon>Cohnella</taxon>
    </lineage>
</organism>
<keyword evidence="4" id="KW-0902">Two-component regulatory system</keyword>
<dbReference type="PROSITE" id="PS50110">
    <property type="entry name" value="RESPONSE_REGULATORY"/>
    <property type="match status" value="1"/>
</dbReference>
<dbReference type="Pfam" id="PF12833">
    <property type="entry name" value="HTH_18"/>
    <property type="match status" value="1"/>
</dbReference>
<accession>A0A9X4L035</accession>
<evidence type="ECO:0000259" key="10">
    <source>
        <dbReference type="PROSITE" id="PS50110"/>
    </source>
</evidence>
<keyword evidence="6" id="KW-0238">DNA-binding</keyword>
<dbReference type="RefSeq" id="WP_277538664.1">
    <property type="nucleotide sequence ID" value="NZ_JAPDIA010000009.1"/>
</dbReference>
<feature type="modified residue" description="4-aspartylphosphate" evidence="8">
    <location>
        <position position="55"/>
    </location>
</feature>
<evidence type="ECO:0000256" key="5">
    <source>
        <dbReference type="ARBA" id="ARBA00023015"/>
    </source>
</evidence>
<dbReference type="PROSITE" id="PS01124">
    <property type="entry name" value="HTH_ARAC_FAMILY_2"/>
    <property type="match status" value="1"/>
</dbReference>
<dbReference type="CDD" id="cd17536">
    <property type="entry name" value="REC_YesN-like"/>
    <property type="match status" value="1"/>
</dbReference>
<dbReference type="Gene3D" id="1.10.10.60">
    <property type="entry name" value="Homeodomain-like"/>
    <property type="match status" value="2"/>
</dbReference>
<evidence type="ECO:0000256" key="1">
    <source>
        <dbReference type="ARBA" id="ARBA00004496"/>
    </source>
</evidence>
<dbReference type="SUPFAM" id="SSF52172">
    <property type="entry name" value="CheY-like"/>
    <property type="match status" value="1"/>
</dbReference>
<evidence type="ECO:0000256" key="3">
    <source>
        <dbReference type="ARBA" id="ARBA00022553"/>
    </source>
</evidence>
<dbReference type="InterPro" id="IPR020449">
    <property type="entry name" value="Tscrpt_reg_AraC-type_HTH"/>
</dbReference>
<name>A0A9X4L035_9BACL</name>
<evidence type="ECO:0000313" key="12">
    <source>
        <dbReference type="Proteomes" id="UP001153404"/>
    </source>
</evidence>
<comment type="caution">
    <text evidence="11">The sequence shown here is derived from an EMBL/GenBank/DDBJ whole genome shotgun (WGS) entry which is preliminary data.</text>
</comment>
<dbReference type="PRINTS" id="PR00032">
    <property type="entry name" value="HTHARAC"/>
</dbReference>
<keyword evidence="12" id="KW-1185">Reference proteome</keyword>
<evidence type="ECO:0000313" key="11">
    <source>
        <dbReference type="EMBL" id="MDG0814053.1"/>
    </source>
</evidence>
<dbReference type="GO" id="GO:0043565">
    <property type="term" value="F:sequence-specific DNA binding"/>
    <property type="evidence" value="ECO:0007669"/>
    <property type="project" value="InterPro"/>
</dbReference>
<dbReference type="Proteomes" id="UP001153404">
    <property type="component" value="Unassembled WGS sequence"/>
</dbReference>
<dbReference type="SUPFAM" id="SSF46689">
    <property type="entry name" value="Homeodomain-like"/>
    <property type="match status" value="2"/>
</dbReference>
<gene>
    <name evidence="11" type="ORF">OMP40_35785</name>
</gene>
<feature type="domain" description="HTH araC/xylS-type" evidence="9">
    <location>
        <begin position="247"/>
        <end position="346"/>
    </location>
</feature>
<dbReference type="GO" id="GO:0003700">
    <property type="term" value="F:DNA-binding transcription factor activity"/>
    <property type="evidence" value="ECO:0007669"/>
    <property type="project" value="InterPro"/>
</dbReference>
<dbReference type="Pfam" id="PF00072">
    <property type="entry name" value="Response_reg"/>
    <property type="match status" value="1"/>
</dbReference>
<dbReference type="Gene3D" id="3.40.50.2300">
    <property type="match status" value="1"/>
</dbReference>
<dbReference type="InterPro" id="IPR011006">
    <property type="entry name" value="CheY-like_superfamily"/>
</dbReference>
<protein>
    <submittedName>
        <fullName evidence="11">Response regulator</fullName>
    </submittedName>
</protein>
<keyword evidence="5" id="KW-0805">Transcription regulation</keyword>
<dbReference type="GO" id="GO:0000160">
    <property type="term" value="P:phosphorelay signal transduction system"/>
    <property type="evidence" value="ECO:0007669"/>
    <property type="project" value="UniProtKB-KW"/>
</dbReference>
<dbReference type="AlphaFoldDB" id="A0A9X4L035"/>
<evidence type="ECO:0000256" key="6">
    <source>
        <dbReference type="ARBA" id="ARBA00023125"/>
    </source>
</evidence>
<dbReference type="InterPro" id="IPR001789">
    <property type="entry name" value="Sig_transdc_resp-reg_receiver"/>
</dbReference>
<sequence>MYRMMIVEDEPAIHRSLRKLVETSGFDVRIAGEAEDGAEALLLLEEAAPDIVVTDIRMPEMDGLAFIKAAREASPHIRFIILTGYERFDYAREALRHGVSDFLLKPIDPDQFVQTLGKLLQELADSEARHARHNDLFLQQQEQIKELAERIWATDAEGASAKLSEILASHRETADADTRAGHWAGHVMRSVDQELRARGYEGSEPEQADEDQPVREADCQQWLKEACLQRLADVKGSRNFGSRQTINKAVRYIETHYAREDLSLPEVAASLGMSVSYLSRSFKEEIGVPFVQHLIGVRLSTAQRLIRETSEPTSEIAFRVGFSDYAHFSKTFKKHFGMTPSEYRKLPHAGGGLPD</sequence>
<dbReference type="GO" id="GO:0005737">
    <property type="term" value="C:cytoplasm"/>
    <property type="evidence" value="ECO:0007669"/>
    <property type="project" value="UniProtKB-SubCell"/>
</dbReference>
<keyword evidence="2" id="KW-0963">Cytoplasm</keyword>
<dbReference type="InterPro" id="IPR009057">
    <property type="entry name" value="Homeodomain-like_sf"/>
</dbReference>
<comment type="subcellular location">
    <subcellularLocation>
        <location evidence="1">Cytoplasm</location>
    </subcellularLocation>
</comment>
<dbReference type="PANTHER" id="PTHR42713">
    <property type="entry name" value="HISTIDINE KINASE-RELATED"/>
    <property type="match status" value="1"/>
</dbReference>
<dbReference type="SMART" id="SM00448">
    <property type="entry name" value="REC"/>
    <property type="match status" value="1"/>
</dbReference>
<keyword evidence="3 8" id="KW-0597">Phosphoprotein</keyword>
<keyword evidence="7" id="KW-0804">Transcription</keyword>
<dbReference type="InterPro" id="IPR051552">
    <property type="entry name" value="HptR"/>
</dbReference>
<feature type="domain" description="Response regulatory" evidence="10">
    <location>
        <begin position="3"/>
        <end position="120"/>
    </location>
</feature>
<evidence type="ECO:0000256" key="8">
    <source>
        <dbReference type="PROSITE-ProRule" id="PRU00169"/>
    </source>
</evidence>
<proteinExistence type="predicted"/>